<dbReference type="Gramene" id="ABO96334">
    <property type="protein sequence ID" value="ABO96334"/>
    <property type="gene ID" value="OSTLU_31788"/>
</dbReference>
<dbReference type="EMBL" id="CP000585">
    <property type="protein sequence ID" value="ABO96334.1"/>
    <property type="molecule type" value="Genomic_DNA"/>
</dbReference>
<dbReference type="OrthoDB" id="444265at2759"/>
<dbReference type="Gene3D" id="2.60.200.20">
    <property type="match status" value="1"/>
</dbReference>
<evidence type="ECO:0000313" key="4">
    <source>
        <dbReference type="Proteomes" id="UP000001568"/>
    </source>
</evidence>
<dbReference type="Pfam" id="PF00498">
    <property type="entry name" value="FHA"/>
    <property type="match status" value="1"/>
</dbReference>
<accession>A4RXR6</accession>
<protein>
    <recommendedName>
        <fullName evidence="2">FHA domain-containing protein</fullName>
    </recommendedName>
</protein>
<dbReference type="SUPFAM" id="SSF49879">
    <property type="entry name" value="SMAD/FHA domain"/>
    <property type="match status" value="1"/>
</dbReference>
<dbReference type="AlphaFoldDB" id="A4RXR6"/>
<dbReference type="RefSeq" id="XP_001418041.1">
    <property type="nucleotide sequence ID" value="XM_001418004.1"/>
</dbReference>
<evidence type="ECO:0000256" key="1">
    <source>
        <dbReference type="SAM" id="MobiDB-lite"/>
    </source>
</evidence>
<evidence type="ECO:0000259" key="2">
    <source>
        <dbReference type="PROSITE" id="PS50006"/>
    </source>
</evidence>
<dbReference type="eggNOG" id="KOG1882">
    <property type="taxonomic scope" value="Eukaryota"/>
</dbReference>
<reference evidence="3 4" key="1">
    <citation type="journal article" date="2007" name="Proc. Natl. Acad. Sci. U.S.A.">
        <title>The tiny eukaryote Ostreococcus provides genomic insights into the paradox of plankton speciation.</title>
        <authorList>
            <person name="Palenik B."/>
            <person name="Grimwood J."/>
            <person name="Aerts A."/>
            <person name="Rouze P."/>
            <person name="Salamov A."/>
            <person name="Putnam N."/>
            <person name="Dupont C."/>
            <person name="Jorgensen R."/>
            <person name="Derelle E."/>
            <person name="Rombauts S."/>
            <person name="Zhou K."/>
            <person name="Otillar R."/>
            <person name="Merchant S.S."/>
            <person name="Podell S."/>
            <person name="Gaasterland T."/>
            <person name="Napoli C."/>
            <person name="Gendler K."/>
            <person name="Manuell A."/>
            <person name="Tai V."/>
            <person name="Vallon O."/>
            <person name="Piganeau G."/>
            <person name="Jancek S."/>
            <person name="Heijde M."/>
            <person name="Jabbari K."/>
            <person name="Bowler C."/>
            <person name="Lohr M."/>
            <person name="Robbens S."/>
            <person name="Werner G."/>
            <person name="Dubchak I."/>
            <person name="Pazour G.J."/>
            <person name="Ren Q."/>
            <person name="Paulsen I."/>
            <person name="Delwiche C."/>
            <person name="Schmutz J."/>
            <person name="Rokhsar D."/>
            <person name="Van de Peer Y."/>
            <person name="Moreau H."/>
            <person name="Grigoriev I.V."/>
        </authorList>
    </citation>
    <scope>NUCLEOTIDE SEQUENCE [LARGE SCALE GENOMIC DNA]</scope>
    <source>
        <strain evidence="3 4">CCE9901</strain>
    </source>
</reference>
<keyword evidence="4" id="KW-1185">Reference proteome</keyword>
<feature type="region of interest" description="Disordered" evidence="1">
    <location>
        <begin position="1"/>
        <end position="23"/>
    </location>
</feature>
<sequence length="178" mass="19303">MTARARDGTYGGVGAAAAEDAPKVPKEEANFALSGLLAAETNSVRGVALKHSEPLGEAKPPSAAWRLYCFKGDVECEPPYKLSGSKTSYLIGRDRAVVDIPSDHPSCSKQHCVIQFRDLDDGRGSEPYAYDLGSANGTRVNKRAIEAKAYVRLKSKDVIKFAHSSRDYVLLREDVVES</sequence>
<dbReference type="HOGENOM" id="CLU_022457_1_2_1"/>
<dbReference type="GeneID" id="5002115"/>
<dbReference type="Proteomes" id="UP000001568">
    <property type="component" value="Chromosome 5"/>
</dbReference>
<evidence type="ECO:0000313" key="3">
    <source>
        <dbReference type="EMBL" id="ABO96334.1"/>
    </source>
</evidence>
<dbReference type="InterPro" id="IPR008984">
    <property type="entry name" value="SMAD_FHA_dom_sf"/>
</dbReference>
<name>A4RXR6_OSTLU</name>
<gene>
    <name evidence="3" type="ORF">OSTLU_31788</name>
</gene>
<dbReference type="PROSITE" id="PS50006">
    <property type="entry name" value="FHA_DOMAIN"/>
    <property type="match status" value="1"/>
</dbReference>
<organism evidence="3 4">
    <name type="scientific">Ostreococcus lucimarinus (strain CCE9901)</name>
    <dbReference type="NCBI Taxonomy" id="436017"/>
    <lineage>
        <taxon>Eukaryota</taxon>
        <taxon>Viridiplantae</taxon>
        <taxon>Chlorophyta</taxon>
        <taxon>Mamiellophyceae</taxon>
        <taxon>Mamiellales</taxon>
        <taxon>Bathycoccaceae</taxon>
        <taxon>Ostreococcus</taxon>
    </lineage>
</organism>
<dbReference type="STRING" id="436017.A4RXR6"/>
<dbReference type="InterPro" id="IPR050923">
    <property type="entry name" value="Cell_Proc_Reg/RNA_Proc"/>
</dbReference>
<feature type="domain" description="FHA" evidence="2">
    <location>
        <begin position="89"/>
        <end position="145"/>
    </location>
</feature>
<dbReference type="KEGG" id="olu:OSTLU_31788"/>
<dbReference type="PANTHER" id="PTHR23308">
    <property type="entry name" value="NUCLEAR INHIBITOR OF PROTEIN PHOSPHATASE-1"/>
    <property type="match status" value="1"/>
</dbReference>
<dbReference type="InterPro" id="IPR000253">
    <property type="entry name" value="FHA_dom"/>
</dbReference>
<dbReference type="SMART" id="SM00240">
    <property type="entry name" value="FHA"/>
    <property type="match status" value="1"/>
</dbReference>
<proteinExistence type="predicted"/>